<reference evidence="2 3" key="1">
    <citation type="submission" date="2017-06" db="EMBL/GenBank/DDBJ databases">
        <authorList>
            <person name="Kim H.J."/>
            <person name="Triplett B.A."/>
        </authorList>
    </citation>
    <scope>NUCLEOTIDE SEQUENCE [LARGE SCALE GENOMIC DNA]</scope>
    <source>
        <strain evidence="2 3">DSM 8800</strain>
    </source>
</reference>
<dbReference type="Gene3D" id="3.10.490.10">
    <property type="entry name" value="Gamma-glutamyl cyclotransferase-like"/>
    <property type="match status" value="1"/>
</dbReference>
<keyword evidence="2" id="KW-0808">Transferase</keyword>
<dbReference type="EMBL" id="FZNQ01000006">
    <property type="protein sequence ID" value="SNR43797.1"/>
    <property type="molecule type" value="Genomic_DNA"/>
</dbReference>
<proteinExistence type="predicted"/>
<dbReference type="InterPro" id="IPR036568">
    <property type="entry name" value="GGCT-like_sf"/>
</dbReference>
<protein>
    <submittedName>
        <fullName evidence="2">Gamma-glutamyl cyclotransferase, AIG2-like</fullName>
    </submittedName>
</protein>
<dbReference type="Proteomes" id="UP000198397">
    <property type="component" value="Unassembled WGS sequence"/>
</dbReference>
<dbReference type="InterPro" id="IPR009288">
    <property type="entry name" value="AIG2-like_dom"/>
</dbReference>
<name>A0A238WBK4_HALVU</name>
<dbReference type="Pfam" id="PF06094">
    <property type="entry name" value="GGACT"/>
    <property type="match status" value="1"/>
</dbReference>
<dbReference type="InterPro" id="IPR013024">
    <property type="entry name" value="GGCT-like"/>
</dbReference>
<evidence type="ECO:0000313" key="3">
    <source>
        <dbReference type="Proteomes" id="UP000198397"/>
    </source>
</evidence>
<dbReference type="CDD" id="cd06661">
    <property type="entry name" value="GGCT_like"/>
    <property type="match status" value="1"/>
</dbReference>
<keyword evidence="3" id="KW-1185">Reference proteome</keyword>
<dbReference type="OrthoDB" id="198684at2157"/>
<evidence type="ECO:0000259" key="1">
    <source>
        <dbReference type="Pfam" id="PF06094"/>
    </source>
</evidence>
<dbReference type="AlphaFoldDB" id="A0A238WBK4"/>
<sequence length="140" mass="15003">MDVFVYGTLTAPERVRELLDSFAFVGPATLSGMHLVEGAHPTLAPGGRTAGRLLRTEELTRLDRYEGIADGLYVRVAVPLAVADACDIDNYPDEAVVYVGDPDRLDAAATWPGNGGFPKRVDQYLTSADVRVSVDPATPV</sequence>
<feature type="domain" description="Gamma-glutamylcyclotransferase AIG2-like" evidence="1">
    <location>
        <begin position="3"/>
        <end position="102"/>
    </location>
</feature>
<dbReference type="SUPFAM" id="SSF110857">
    <property type="entry name" value="Gamma-glutamyl cyclotransferase-like"/>
    <property type="match status" value="1"/>
</dbReference>
<dbReference type="RefSeq" id="WP_089384537.1">
    <property type="nucleotide sequence ID" value="NZ_FZNQ01000006.1"/>
</dbReference>
<accession>A0A238WBK4</accession>
<evidence type="ECO:0000313" key="2">
    <source>
        <dbReference type="EMBL" id="SNR43797.1"/>
    </source>
</evidence>
<dbReference type="GO" id="GO:0016740">
    <property type="term" value="F:transferase activity"/>
    <property type="evidence" value="ECO:0007669"/>
    <property type="project" value="UniProtKB-KW"/>
</dbReference>
<gene>
    <name evidence="2" type="ORF">SAMN06264855_106131</name>
</gene>
<organism evidence="2 3">
    <name type="scientific">Halorubrum vacuolatum</name>
    <name type="common">Natronobacterium vacuolatum</name>
    <dbReference type="NCBI Taxonomy" id="63740"/>
    <lineage>
        <taxon>Archaea</taxon>
        <taxon>Methanobacteriati</taxon>
        <taxon>Methanobacteriota</taxon>
        <taxon>Stenosarchaea group</taxon>
        <taxon>Halobacteria</taxon>
        <taxon>Halobacteriales</taxon>
        <taxon>Haloferacaceae</taxon>
        <taxon>Halorubrum</taxon>
    </lineage>
</organism>